<dbReference type="InterPro" id="IPR011646">
    <property type="entry name" value="KAP_P-loop"/>
</dbReference>
<name>A0ABU7HZM7_9PSED</name>
<sequence length="709" mass="77444">MKKDLPLIDSDQPLSKSNALDHDQLQRRGFSEAAVKALQRVSSTAGFVISIEGPWGSGKSLVLAMMEQLIVQDERKPPIIANFNPWLVGDRDALLRQFLNAIASAINVQDHAGKAQKASTALLNYANVFDLVKWVPGAEPWASLVKGVMEAGGKVVGEIAEEKMQGIEGQKERLEKALRKLGKKIYVFIDDVDRLFPTEVFEMVRIIKAVGQLPNVGYVVAWDPDYICRALKAATVPQAANYLDKIVQVRLPVPAISAHARLQLLNGALAALPEDVTADYFEKQEGRLQTLYFSGLRELLEHPRDVTRVMNTLSVIEPGLRGEIVLADILGLACLMVRAPSVYSVLRKDPDFFTARSPSIRGATDAKERENDYRRKANRLFSQCSNPDAVRKLVHHLFPAVAAASGSYGFSRSIDIEGHLAAPSRLNIALSMAIGTTDVSLVDARQYIVQPHLRGNIEAKLSRENCLGFLELLGDIAESTTPEEVPDLNGLCLTIGRLLDKPPFSLSIDSRGFFTVSADALAMSAIESLITKSGQDFDEIAHSITADPASLSMAALIVDRGLFAPKEDHKLVCNPQAQNTAAEAFAKNAISSAEDGSLWSGYNPSRVLWTIMRAAPDSAKKMFSALKRQDPTLDDFALHFLKHAFSSNGGQSYCLPDDPAVTNLVSPQTLIAHAQARLADKAVEYPVRAAWRSVVEKKPVYGNGSDGRM</sequence>
<dbReference type="EMBL" id="JAZDQJ010000049">
    <property type="protein sequence ID" value="MEE1937014.1"/>
    <property type="molecule type" value="Genomic_DNA"/>
</dbReference>
<keyword evidence="1" id="KW-0175">Coiled coil</keyword>
<dbReference type="PANTHER" id="PTHR22674">
    <property type="entry name" value="NTPASE, KAP FAMILY P-LOOP DOMAIN-CONTAINING 1"/>
    <property type="match status" value="1"/>
</dbReference>
<feature type="domain" description="KAP NTPase" evidence="3">
    <location>
        <begin position="28"/>
        <end position="318"/>
    </location>
</feature>
<feature type="coiled-coil region" evidence="1">
    <location>
        <begin position="157"/>
        <end position="184"/>
    </location>
</feature>
<accession>A0ABU7HZM7</accession>
<evidence type="ECO:0000259" key="3">
    <source>
        <dbReference type="Pfam" id="PF07693"/>
    </source>
</evidence>
<dbReference type="Proteomes" id="UP001335100">
    <property type="component" value="Unassembled WGS sequence"/>
</dbReference>
<dbReference type="InterPro" id="IPR027417">
    <property type="entry name" value="P-loop_NTPase"/>
</dbReference>
<feature type="region of interest" description="Disordered" evidence="2">
    <location>
        <begin position="1"/>
        <end position="20"/>
    </location>
</feature>
<dbReference type="RefSeq" id="WP_330077679.1">
    <property type="nucleotide sequence ID" value="NZ_JAZDQJ010000049.1"/>
</dbReference>
<reference evidence="4 5" key="1">
    <citation type="submission" date="2024-01" db="EMBL/GenBank/DDBJ databases">
        <title>Unpublished Manusciprt.</title>
        <authorList>
            <person name="Duman M."/>
            <person name="Valdes E.G."/>
            <person name="Ajmi N."/>
            <person name="Altun S."/>
            <person name="Saticioglu I.B."/>
        </authorList>
    </citation>
    <scope>NUCLEOTIDE SEQUENCE [LARGE SCALE GENOMIC DNA]</scope>
    <source>
        <strain evidence="4 5">148P</strain>
    </source>
</reference>
<protein>
    <submittedName>
        <fullName evidence="4">P-loop NTPase fold protein</fullName>
    </submittedName>
</protein>
<proteinExistence type="predicted"/>
<evidence type="ECO:0000256" key="2">
    <source>
        <dbReference type="SAM" id="MobiDB-lite"/>
    </source>
</evidence>
<dbReference type="PANTHER" id="PTHR22674:SF6">
    <property type="entry name" value="NTPASE KAP FAMILY P-LOOP DOMAIN-CONTAINING PROTEIN 1"/>
    <property type="match status" value="1"/>
</dbReference>
<gene>
    <name evidence="4" type="ORF">V0R50_27645</name>
</gene>
<dbReference type="Pfam" id="PF07693">
    <property type="entry name" value="KAP_NTPase"/>
    <property type="match status" value="1"/>
</dbReference>
<comment type="caution">
    <text evidence="4">The sequence shown here is derived from an EMBL/GenBank/DDBJ whole genome shotgun (WGS) entry which is preliminary data.</text>
</comment>
<dbReference type="Gene3D" id="3.40.50.300">
    <property type="entry name" value="P-loop containing nucleotide triphosphate hydrolases"/>
    <property type="match status" value="1"/>
</dbReference>
<evidence type="ECO:0000313" key="5">
    <source>
        <dbReference type="Proteomes" id="UP001335100"/>
    </source>
</evidence>
<evidence type="ECO:0000313" key="4">
    <source>
        <dbReference type="EMBL" id="MEE1937014.1"/>
    </source>
</evidence>
<organism evidence="4 5">
    <name type="scientific">Pseudomonas ulcerans</name>
    <dbReference type="NCBI Taxonomy" id="3115852"/>
    <lineage>
        <taxon>Bacteria</taxon>
        <taxon>Pseudomonadati</taxon>
        <taxon>Pseudomonadota</taxon>
        <taxon>Gammaproteobacteria</taxon>
        <taxon>Pseudomonadales</taxon>
        <taxon>Pseudomonadaceae</taxon>
        <taxon>Pseudomonas</taxon>
    </lineage>
</organism>
<keyword evidence="5" id="KW-1185">Reference proteome</keyword>
<evidence type="ECO:0000256" key="1">
    <source>
        <dbReference type="SAM" id="Coils"/>
    </source>
</evidence>
<dbReference type="InterPro" id="IPR052754">
    <property type="entry name" value="NTPase_KAP_P-loop"/>
</dbReference>
<dbReference type="SUPFAM" id="SSF52540">
    <property type="entry name" value="P-loop containing nucleoside triphosphate hydrolases"/>
    <property type="match status" value="1"/>
</dbReference>